<dbReference type="Pfam" id="PF13975">
    <property type="entry name" value="gag-asp_proteas"/>
    <property type="match status" value="1"/>
</dbReference>
<dbReference type="InterPro" id="IPR050951">
    <property type="entry name" value="Retrovirus_Pol_polyprotein"/>
</dbReference>
<dbReference type="EMBL" id="GGYP01007493">
    <property type="protein sequence ID" value="MDE52264.1"/>
    <property type="molecule type" value="Transcribed_RNA"/>
</dbReference>
<dbReference type="FunFam" id="3.30.420.10:FF:000032">
    <property type="entry name" value="Retrovirus-related Pol polyprotein from transposon 297-like Protein"/>
    <property type="match status" value="1"/>
</dbReference>
<dbReference type="InterPro" id="IPR012337">
    <property type="entry name" value="RNaseH-like_sf"/>
</dbReference>
<keyword evidence="6" id="KW-0255">Endonuclease</keyword>
<keyword evidence="4" id="KW-0548">Nucleotidyltransferase</keyword>
<dbReference type="InterPro" id="IPR036397">
    <property type="entry name" value="RNaseH_sf"/>
</dbReference>
<dbReference type="Pfam" id="PF17917">
    <property type="entry name" value="RT_RNaseH"/>
    <property type="match status" value="1"/>
</dbReference>
<dbReference type="InterPro" id="IPR043502">
    <property type="entry name" value="DNA/RNA_pol_sf"/>
</dbReference>
<dbReference type="GO" id="GO:0003676">
    <property type="term" value="F:nucleic acid binding"/>
    <property type="evidence" value="ECO:0007669"/>
    <property type="project" value="InterPro"/>
</dbReference>
<feature type="domain" description="CCHC-type" evidence="11">
    <location>
        <begin position="318"/>
        <end position="333"/>
    </location>
</feature>
<keyword evidence="9" id="KW-0863">Zinc-finger</keyword>
<evidence type="ECO:0000256" key="9">
    <source>
        <dbReference type="PROSITE-ProRule" id="PRU00047"/>
    </source>
</evidence>
<dbReference type="PANTHER" id="PTHR37984">
    <property type="entry name" value="PROTEIN CBG26694"/>
    <property type="match status" value="1"/>
</dbReference>
<keyword evidence="8" id="KW-0695">RNA-directed DNA polymerase</keyword>
<dbReference type="InterPro" id="IPR001969">
    <property type="entry name" value="Aspartic_peptidase_AS"/>
</dbReference>
<protein>
    <recommendedName>
        <fullName evidence="1">RNA-directed DNA polymerase</fullName>
        <ecNumber evidence="1">2.7.7.49</ecNumber>
    </recommendedName>
</protein>
<dbReference type="GO" id="GO:0042575">
    <property type="term" value="C:DNA polymerase complex"/>
    <property type="evidence" value="ECO:0007669"/>
    <property type="project" value="UniProtKB-ARBA"/>
</dbReference>
<dbReference type="Pfam" id="PF00665">
    <property type="entry name" value="rve"/>
    <property type="match status" value="1"/>
</dbReference>
<dbReference type="FunFam" id="3.30.70.270:FF:000063">
    <property type="entry name" value="Zinc knuckle domaincontaining protein"/>
    <property type="match status" value="1"/>
</dbReference>
<dbReference type="Gene3D" id="1.10.340.70">
    <property type="match status" value="1"/>
</dbReference>
<dbReference type="Gene3D" id="3.30.420.10">
    <property type="entry name" value="Ribonuclease H-like superfamily/Ribonuclease H"/>
    <property type="match status" value="1"/>
</dbReference>
<dbReference type="InterPro" id="IPR043128">
    <property type="entry name" value="Rev_trsase/Diguanyl_cyclase"/>
</dbReference>
<dbReference type="PANTHER" id="PTHR37984:SF5">
    <property type="entry name" value="PROTEIN NYNRIN-LIKE"/>
    <property type="match status" value="1"/>
</dbReference>
<dbReference type="Gene3D" id="2.40.70.10">
    <property type="entry name" value="Acid Proteases"/>
    <property type="match status" value="1"/>
</dbReference>
<dbReference type="GO" id="GO:0003964">
    <property type="term" value="F:RNA-directed DNA polymerase activity"/>
    <property type="evidence" value="ECO:0007669"/>
    <property type="project" value="UniProtKB-KW"/>
</dbReference>
<keyword evidence="3" id="KW-0808">Transferase</keyword>
<proteinExistence type="predicted"/>
<dbReference type="GO" id="GO:0008270">
    <property type="term" value="F:zinc ion binding"/>
    <property type="evidence" value="ECO:0007669"/>
    <property type="project" value="UniProtKB-KW"/>
</dbReference>
<dbReference type="FunFam" id="3.10.10.10:FF:000007">
    <property type="entry name" value="Retrovirus-related Pol polyprotein from transposon 17.6-like Protein"/>
    <property type="match status" value="1"/>
</dbReference>
<evidence type="ECO:0000259" key="11">
    <source>
        <dbReference type="PROSITE" id="PS50158"/>
    </source>
</evidence>
<dbReference type="CDD" id="cd01647">
    <property type="entry name" value="RT_LTR"/>
    <property type="match status" value="1"/>
</dbReference>
<feature type="region of interest" description="Disordered" evidence="10">
    <location>
        <begin position="284"/>
        <end position="314"/>
    </location>
</feature>
<dbReference type="Gene3D" id="4.10.60.10">
    <property type="entry name" value="Zinc finger, CCHC-type"/>
    <property type="match status" value="1"/>
</dbReference>
<evidence type="ECO:0000256" key="1">
    <source>
        <dbReference type="ARBA" id="ARBA00012493"/>
    </source>
</evidence>
<dbReference type="FunFam" id="1.10.340.70:FF:000001">
    <property type="entry name" value="Retrovirus-related Pol polyprotein from transposon gypsy-like Protein"/>
    <property type="match status" value="1"/>
</dbReference>
<evidence type="ECO:0000313" key="15">
    <source>
        <dbReference type="EMBL" id="MDE51206.1"/>
    </source>
</evidence>
<accession>A0A6G1SP10</accession>
<evidence type="ECO:0000256" key="6">
    <source>
        <dbReference type="ARBA" id="ARBA00022759"/>
    </source>
</evidence>
<reference evidence="16" key="1">
    <citation type="submission" date="2018-10" db="EMBL/GenBank/DDBJ databases">
        <title>Transcriptome assembly of Aceria tosichella (Wheat curl mite) Type 2.</title>
        <authorList>
            <person name="Scully E.D."/>
            <person name="Geib S.M."/>
            <person name="Palmer N.A."/>
            <person name="Gupta A.K."/>
            <person name="Sarath G."/>
            <person name="Tatineni S."/>
        </authorList>
    </citation>
    <scope>NUCLEOTIDE SEQUENCE</scope>
    <source>
        <strain evidence="16">LincolnNE</strain>
    </source>
</reference>
<dbReference type="PROSITE" id="PS50878">
    <property type="entry name" value="RT_POL"/>
    <property type="match status" value="1"/>
</dbReference>
<keyword evidence="7" id="KW-0378">Hydrolase</keyword>
<feature type="domain" description="Reverse transcriptase" evidence="13">
    <location>
        <begin position="756"/>
        <end position="935"/>
    </location>
</feature>
<dbReference type="InterPro" id="IPR041588">
    <property type="entry name" value="Integrase_H2C2"/>
</dbReference>
<dbReference type="InterPro" id="IPR001878">
    <property type="entry name" value="Znf_CCHC"/>
</dbReference>
<feature type="region of interest" description="Disordered" evidence="10">
    <location>
        <begin position="77"/>
        <end position="100"/>
    </location>
</feature>
<keyword evidence="9" id="KW-0479">Metal-binding</keyword>
<evidence type="ECO:0000256" key="7">
    <source>
        <dbReference type="ARBA" id="ARBA00022801"/>
    </source>
</evidence>
<dbReference type="SUPFAM" id="SSF56672">
    <property type="entry name" value="DNA/RNA polymerases"/>
    <property type="match status" value="1"/>
</dbReference>
<dbReference type="PROSITE" id="PS00141">
    <property type="entry name" value="ASP_PROTEASE"/>
    <property type="match status" value="1"/>
</dbReference>
<evidence type="ECO:0000259" key="13">
    <source>
        <dbReference type="PROSITE" id="PS50878"/>
    </source>
</evidence>
<dbReference type="SUPFAM" id="SSF50630">
    <property type="entry name" value="Acid proteases"/>
    <property type="match status" value="1"/>
</dbReference>
<evidence type="ECO:0000256" key="8">
    <source>
        <dbReference type="ARBA" id="ARBA00022918"/>
    </source>
</evidence>
<dbReference type="CDD" id="cd00303">
    <property type="entry name" value="retropepsin_like"/>
    <property type="match status" value="1"/>
</dbReference>
<dbReference type="PROSITE" id="PS50994">
    <property type="entry name" value="INTEGRASE"/>
    <property type="match status" value="1"/>
</dbReference>
<feature type="compositionally biased region" description="Polar residues" evidence="10">
    <location>
        <begin position="77"/>
        <end position="93"/>
    </location>
</feature>
<dbReference type="Gene3D" id="3.10.10.10">
    <property type="entry name" value="HIV Type 1 Reverse Transcriptase, subunit A, domain 1"/>
    <property type="match status" value="1"/>
</dbReference>
<dbReference type="EMBL" id="GGYP01006435">
    <property type="protein sequence ID" value="MDE51206.1"/>
    <property type="molecule type" value="Transcribed_RNA"/>
</dbReference>
<dbReference type="Pfam" id="PF19259">
    <property type="entry name" value="Ty3_capsid"/>
    <property type="match status" value="1"/>
</dbReference>
<evidence type="ECO:0000256" key="10">
    <source>
        <dbReference type="SAM" id="MobiDB-lite"/>
    </source>
</evidence>
<evidence type="ECO:0000259" key="14">
    <source>
        <dbReference type="PROSITE" id="PS50994"/>
    </source>
</evidence>
<name>A0A6G1SP10_9ACAR</name>
<evidence type="ECO:0000256" key="2">
    <source>
        <dbReference type="ARBA" id="ARBA00022670"/>
    </source>
</evidence>
<organism evidence="16">
    <name type="scientific">Aceria tosichella</name>
    <name type="common">wheat curl mite</name>
    <dbReference type="NCBI Taxonomy" id="561515"/>
    <lineage>
        <taxon>Eukaryota</taxon>
        <taxon>Metazoa</taxon>
        <taxon>Ecdysozoa</taxon>
        <taxon>Arthropoda</taxon>
        <taxon>Chelicerata</taxon>
        <taxon>Arachnida</taxon>
        <taxon>Acari</taxon>
        <taxon>Acariformes</taxon>
        <taxon>Trombidiformes</taxon>
        <taxon>Prostigmata</taxon>
        <taxon>Eupodina</taxon>
        <taxon>Eriophyoidea</taxon>
        <taxon>Eriophyidae</taxon>
        <taxon>Eriophyinae</taxon>
        <taxon>Aceriini</taxon>
        <taxon>Aceria</taxon>
    </lineage>
</organism>
<dbReference type="InterPro" id="IPR045358">
    <property type="entry name" value="Ty3_capsid"/>
</dbReference>
<dbReference type="Pfam" id="PF17921">
    <property type="entry name" value="Integrase_H2C2"/>
    <property type="match status" value="1"/>
</dbReference>
<keyword evidence="5" id="KW-0540">Nuclease</keyword>
<dbReference type="InterPro" id="IPR041373">
    <property type="entry name" value="RT_RNaseH"/>
</dbReference>
<evidence type="ECO:0000256" key="4">
    <source>
        <dbReference type="ARBA" id="ARBA00022695"/>
    </source>
</evidence>
<dbReference type="PROSITE" id="PS50175">
    <property type="entry name" value="ASP_PROT_RETROV"/>
    <property type="match status" value="1"/>
</dbReference>
<keyword evidence="2" id="KW-0645">Protease</keyword>
<dbReference type="GO" id="GO:0004190">
    <property type="term" value="F:aspartic-type endopeptidase activity"/>
    <property type="evidence" value="ECO:0007669"/>
    <property type="project" value="InterPro"/>
</dbReference>
<dbReference type="SUPFAM" id="SSF57756">
    <property type="entry name" value="Retrovirus zinc finger-like domains"/>
    <property type="match status" value="1"/>
</dbReference>
<evidence type="ECO:0000256" key="3">
    <source>
        <dbReference type="ARBA" id="ARBA00022679"/>
    </source>
</evidence>
<evidence type="ECO:0000259" key="12">
    <source>
        <dbReference type="PROSITE" id="PS50175"/>
    </source>
</evidence>
<dbReference type="InterPro" id="IPR001584">
    <property type="entry name" value="Integrase_cat-core"/>
</dbReference>
<dbReference type="InterPro" id="IPR021109">
    <property type="entry name" value="Peptidase_aspartic_dom_sf"/>
</dbReference>
<dbReference type="Gene3D" id="3.10.20.370">
    <property type="match status" value="1"/>
</dbReference>
<evidence type="ECO:0000256" key="5">
    <source>
        <dbReference type="ARBA" id="ARBA00022722"/>
    </source>
</evidence>
<keyword evidence="9" id="KW-0862">Zinc</keyword>
<dbReference type="GO" id="GO:0006508">
    <property type="term" value="P:proteolysis"/>
    <property type="evidence" value="ECO:0007669"/>
    <property type="project" value="UniProtKB-KW"/>
</dbReference>
<dbReference type="Pfam" id="PF00078">
    <property type="entry name" value="RVT_1"/>
    <property type="match status" value="1"/>
</dbReference>
<dbReference type="Gene3D" id="3.30.70.270">
    <property type="match status" value="2"/>
</dbReference>
<sequence length="1667" mass="191579">MSTNNNDQRNTRSQSESAKNRLMLANSSKQEPLNLQDQLNSINTRLNQPHPEIETIKTQIDVLSEQMTQLMSLIKNTNQPIREPQRSGSSSPIDPSIEPTKVAEPVKPSAIVQTLQQVQLQHVSIMVPPKFDGNTSDAIMWLIDYKEIVTINKWTEDDSLNYVRQSLVSAAKAWYRSIWFETKPETWQVFENEFKQAFLRDDSSDSLRARLRRLKQTREMDPMTYYFKTMELCAMVDRNMSERDRIDHVIDNLLPDVRSAIRMRDPSSIIELQRAIKLWMADHPHDSSNQFNKSKKPNDDRRSQDKSKLQHPKEEHWCANCGKKGHFPRECPQPYNHDAVVKRREEWRKNPPFKNRNIESNFRGKAQALSTDEANRLEFSEETVEFGLDKCSEPDRDSIGVINYQLISNSVTGVEPRKRPSSITCKINGQQVNAILDTGATLSVVPLSLVKETKTPIFKWRGKSLGLANGGTQTPVGWCEANVDYDNRTYSIHAVVLQHAPDILLGDDYITKSKMIISYADKIIAYADNYSLVERVKHPQRSNRATQTAILPVPELKVPKEDEKPSLYYIEYLEDNPQISRITESNIDVPETTVDRDVKSESNLLIPPKSRARITAKTTGPESTCPLWMESHAQGALFVIPGISRRTRHVLDVINANEDPIQVYKNDVIARAVPIDSYIEQDHQQKAELTAQQETQLKNLLDQYEGLFVTQNENIGIVPFIKHVIDTGDAEPIRSKAYRISFKEQQVIRKLVDEMLEAGVIRPSRSHWASPVVLVKKKGTSDLRFCVDYRKLNKVTKVDPYPIPNMEAVLETLSGNHWFSKLDIKAMYWQVLMDEASKPKTAFVVHCGHYEFNVMPFGLVAAPMTAMRVMNEVVKGMESNAFVFYDDILVYTSNFESHLEALKLLFEKLKKANITLNKNKCELLMKSVTYLGHLVTPEGILPDPNKVKAIRAFRAPQNITQARSFIGMCNFFRRFIRGFSSIAKPIHDTIKINQRFVWTDEAQLAMEQLKLKLMSPPVLVHYDQASEPTIRCDASGYGLGAVLMQRSDDPKKNGVVSYTSRTLSKSERNYATTHKECLAMVHAVKQWRYYLYGKQFIVITDHHALCWLMKTKDHNGQLARWSLILQEFTFTIQYESGKLHDDADCLSRNPMPTEDGADEESEVPTWPICAIRGRDKVKRLLAKNDVAVPTFDVAKEQQGDENLKEIIRILEDPEAPRREKRKLKHFMLKDHQLYRRSKKNKSTYLLVIPESMNRYVLEQAHDTPTAGHFGVKRTLETLRSRFYWKTLDQDVKHYVRTCDKCQKRKADNRPKEGFMVPMPIPTQPFEIVGADLLGPLPMSTSKKNHIMVMTDYLTKFVIASPMRKTTTERIAEHLKRLLFFKFGVPKTIVTDNGANLTSYEMRQLFDLLKITHKTTSPYRPQTNGQIERYNRVIGSQLAIFASEKPQDWDKYLDALVFAYNTSIHASHLQTPYYLVHGREARKFIDLVAENPKQYIASEHCDLTDQEIITEARRFAKGLIEASQLKSKHRYDLTRVTSTYKVGDLVLKKKQLNQMKESRKMSFPYYGPFKVVRRLNDVNIQIASVEDPGEQHIVHVSQVKPYHPRIDAAQDDIHQSDTDSEPILDADDFELSRDNFRIPEFWYNRPIAASDDAHLEGANSPTKSTSEQ</sequence>
<dbReference type="EC" id="2.7.7.49" evidence="1"/>
<dbReference type="CDD" id="cd09274">
    <property type="entry name" value="RNase_HI_RT_Ty3"/>
    <property type="match status" value="1"/>
</dbReference>
<dbReference type="SUPFAM" id="SSF53098">
    <property type="entry name" value="Ribonuclease H-like"/>
    <property type="match status" value="1"/>
</dbReference>
<dbReference type="PROSITE" id="PS50158">
    <property type="entry name" value="ZF_CCHC"/>
    <property type="match status" value="1"/>
</dbReference>
<gene>
    <name evidence="16" type="primary">TY3B-G_3</name>
    <name evidence="15" type="synonym">TY3B-G_2</name>
    <name evidence="15" type="ORF">g.15357</name>
    <name evidence="16" type="ORF">g.15362</name>
</gene>
<feature type="domain" description="Integrase catalytic" evidence="14">
    <location>
        <begin position="1320"/>
        <end position="1479"/>
    </location>
</feature>
<evidence type="ECO:0000313" key="16">
    <source>
        <dbReference type="EMBL" id="MDE52264.1"/>
    </source>
</evidence>
<dbReference type="GO" id="GO:0015074">
    <property type="term" value="P:DNA integration"/>
    <property type="evidence" value="ECO:0007669"/>
    <property type="project" value="InterPro"/>
</dbReference>
<dbReference type="InterPro" id="IPR001995">
    <property type="entry name" value="Peptidase_A2_cat"/>
</dbReference>
<dbReference type="InterPro" id="IPR036875">
    <property type="entry name" value="Znf_CCHC_sf"/>
</dbReference>
<dbReference type="GO" id="GO:0004519">
    <property type="term" value="F:endonuclease activity"/>
    <property type="evidence" value="ECO:0007669"/>
    <property type="project" value="UniProtKB-KW"/>
</dbReference>
<feature type="compositionally biased region" description="Basic and acidic residues" evidence="10">
    <location>
        <begin position="296"/>
        <end position="314"/>
    </location>
</feature>
<feature type="domain" description="Peptidase A2" evidence="12">
    <location>
        <begin position="432"/>
        <end position="509"/>
    </location>
</feature>
<dbReference type="InterPro" id="IPR000477">
    <property type="entry name" value="RT_dom"/>
</dbReference>
<dbReference type="FunFam" id="3.10.20.370:FF:000001">
    <property type="entry name" value="Retrovirus-related Pol polyprotein from transposon 17.6-like protein"/>
    <property type="match status" value="1"/>
</dbReference>